<evidence type="ECO:0000313" key="1">
    <source>
        <dbReference type="EMBL" id="QJA75837.1"/>
    </source>
</evidence>
<reference evidence="1" key="1">
    <citation type="submission" date="2020-03" db="EMBL/GenBank/DDBJ databases">
        <title>The deep terrestrial virosphere.</title>
        <authorList>
            <person name="Holmfeldt K."/>
            <person name="Nilsson E."/>
            <person name="Simone D."/>
            <person name="Lopez-Fernandez M."/>
            <person name="Wu X."/>
            <person name="de Brujin I."/>
            <person name="Lundin D."/>
            <person name="Andersson A."/>
            <person name="Bertilsson S."/>
            <person name="Dopson M."/>
        </authorList>
    </citation>
    <scope>NUCLEOTIDE SEQUENCE</scope>
    <source>
        <strain evidence="1">MM415A01688</strain>
    </source>
</reference>
<dbReference type="AlphaFoldDB" id="A0A6M3K4M9"/>
<sequence>MAEPIRTFEDVLGGTGASSIDEYLASIAGEQQLINNIKVLLDKGYILDEDTALKYYNKYRLNAISNESKMAIQKALVARIPQEMLDDLSQFTTPKDLQDKIDLIDTDLNTKADIYDYMIEQQTPGEIAMRSARGRALTEQEKEAEQLQLGREKRGVELTSALNQTLNNPYITQAELNRVREGGQLGESYLKGESPDFMALLADVNQKANQRAASEEQAGRAYLQGINRPPTQTPTAPWQRPGMPSAVPGAEGYLQSTGYAPGSQLRSFIESQIPDIYSNLQAEREAWWNRMNPQPQPEPKSYEDEADRIRAELGMWEGIAGTAPSSKVTGGTYWGEGGLASIARGAADYARQNLANLRPGGFETPSPVKPVQQEEDPFLKKLRSRNWMAEYQRQPGTGASSRYVPGVRFA</sequence>
<proteinExistence type="predicted"/>
<organism evidence="1">
    <name type="scientific">viral metagenome</name>
    <dbReference type="NCBI Taxonomy" id="1070528"/>
    <lineage>
        <taxon>unclassified sequences</taxon>
        <taxon>metagenomes</taxon>
        <taxon>organismal metagenomes</taxon>
    </lineage>
</organism>
<protein>
    <submittedName>
        <fullName evidence="1">Uncharacterized protein</fullName>
    </submittedName>
</protein>
<name>A0A6M3K4M9_9ZZZZ</name>
<dbReference type="EMBL" id="MT142188">
    <property type="protein sequence ID" value="QJA75837.1"/>
    <property type="molecule type" value="Genomic_DNA"/>
</dbReference>
<accession>A0A6M3K4M9</accession>
<gene>
    <name evidence="1" type="ORF">MM415A01688_0002</name>
</gene>